<evidence type="ECO:0008006" key="2">
    <source>
        <dbReference type="Google" id="ProtNLM"/>
    </source>
</evidence>
<accession>A0A382HGA5</accession>
<reference evidence="1" key="1">
    <citation type="submission" date="2018-05" db="EMBL/GenBank/DDBJ databases">
        <authorList>
            <person name="Lanie J.A."/>
            <person name="Ng W.-L."/>
            <person name="Kazmierczak K.M."/>
            <person name="Andrzejewski T.M."/>
            <person name="Davidsen T.M."/>
            <person name="Wayne K.J."/>
            <person name="Tettelin H."/>
            <person name="Glass J.I."/>
            <person name="Rusch D."/>
            <person name="Podicherti R."/>
            <person name="Tsui H.-C.T."/>
            <person name="Winkler M.E."/>
        </authorList>
    </citation>
    <scope>NUCLEOTIDE SEQUENCE</scope>
</reference>
<name>A0A382HGA5_9ZZZZ</name>
<gene>
    <name evidence="1" type="ORF">METZ01_LOCUS238627</name>
</gene>
<organism evidence="1">
    <name type="scientific">marine metagenome</name>
    <dbReference type="NCBI Taxonomy" id="408172"/>
    <lineage>
        <taxon>unclassified sequences</taxon>
        <taxon>metagenomes</taxon>
        <taxon>ecological metagenomes</taxon>
    </lineage>
</organism>
<dbReference type="Gene3D" id="2.60.120.620">
    <property type="entry name" value="q2cbj1_9rhob like domain"/>
    <property type="match status" value="1"/>
</dbReference>
<feature type="non-terminal residue" evidence="1">
    <location>
        <position position="146"/>
    </location>
</feature>
<proteinExistence type="predicted"/>
<dbReference type="AlphaFoldDB" id="A0A382HGA5"/>
<protein>
    <recommendedName>
        <fullName evidence="2">Prolyl 4-hydroxylase alpha subunit Fe(2+) 2OG dioxygenase domain-containing protein</fullName>
    </recommendedName>
</protein>
<sequence>MPLKPTIWEDEVSPEFVDEVIKYLEEEADLEDIDYTPYDYSTIAVGKFQRDVESGKRDVECGMKCKKIGWNFHEESNTTERMISNTMYKLAIKANNHFRFDLNHNRMTMQLARWDGEESYFHWHADGHVNFEGENRKLAFSLFLKP</sequence>
<evidence type="ECO:0000313" key="1">
    <source>
        <dbReference type="EMBL" id="SVB85773.1"/>
    </source>
</evidence>
<dbReference type="EMBL" id="UINC01060840">
    <property type="protein sequence ID" value="SVB85773.1"/>
    <property type="molecule type" value="Genomic_DNA"/>
</dbReference>